<protein>
    <submittedName>
        <fullName evidence="4">Enoyl-CoA hydratase-related protein</fullName>
    </submittedName>
</protein>
<dbReference type="InterPro" id="IPR029045">
    <property type="entry name" value="ClpP/crotonase-like_dom_sf"/>
</dbReference>
<name>A0A9Q6S8P1_9BURK</name>
<evidence type="ECO:0000313" key="4">
    <source>
        <dbReference type="EMBL" id="MEO1752988.1"/>
    </source>
</evidence>
<organism evidence="5 6">
    <name type="scientific">Paraburkholderia caribensis</name>
    <dbReference type="NCBI Taxonomy" id="75105"/>
    <lineage>
        <taxon>Bacteria</taxon>
        <taxon>Pseudomonadati</taxon>
        <taxon>Pseudomonadota</taxon>
        <taxon>Betaproteobacteria</taxon>
        <taxon>Burkholderiales</taxon>
        <taxon>Burkholderiaceae</taxon>
        <taxon>Paraburkholderia</taxon>
    </lineage>
</organism>
<accession>A0A9Q6S8P1</accession>
<evidence type="ECO:0000313" key="6">
    <source>
        <dbReference type="Proteomes" id="UP000509548"/>
    </source>
</evidence>
<gene>
    <name evidence="5" type="ORF">A9O66_27615</name>
    <name evidence="4" type="ORF">VOI32_03490</name>
</gene>
<dbReference type="PANTHER" id="PTHR11941">
    <property type="entry name" value="ENOYL-COA HYDRATASE-RELATED"/>
    <property type="match status" value="1"/>
</dbReference>
<dbReference type="PANTHER" id="PTHR11941:SF54">
    <property type="entry name" value="ENOYL-COA HYDRATASE, MITOCHONDRIAL"/>
    <property type="match status" value="1"/>
</dbReference>
<reference evidence="4 7" key="3">
    <citation type="submission" date="2024-01" db="EMBL/GenBank/DDBJ databases">
        <title>The diversity of rhizobia nodulating Mimosa spp. in eleven states of Brazil covering several biomes is determined by host plant, location, and edaphic factors.</title>
        <authorList>
            <person name="Rouws L."/>
            <person name="Barauna A."/>
            <person name="Beukes C."/>
            <person name="De Faria S.M."/>
            <person name="Gross E."/>
            <person name="Dos Reis Junior F.B."/>
            <person name="Simon M."/>
            <person name="Maluk M."/>
            <person name="Odee D.W."/>
            <person name="Kenicer G."/>
            <person name="Young J.P.W."/>
            <person name="Reis V.M."/>
            <person name="Zilli J."/>
            <person name="James E.K."/>
        </authorList>
    </citation>
    <scope>NUCLEOTIDE SEQUENCE [LARGE SCALE GENOMIC DNA]</scope>
    <source>
        <strain evidence="4 7">JHI1651</strain>
    </source>
</reference>
<dbReference type="RefSeq" id="WP_219914740.1">
    <property type="nucleotide sequence ID" value="NZ_JAKUCO010000016.1"/>
</dbReference>
<keyword evidence="3" id="KW-0175">Coiled coil</keyword>
<dbReference type="InterPro" id="IPR014748">
    <property type="entry name" value="Enoyl-CoA_hydra_C"/>
</dbReference>
<evidence type="ECO:0000256" key="2">
    <source>
        <dbReference type="ARBA" id="ARBA00023239"/>
    </source>
</evidence>
<dbReference type="GO" id="GO:0006635">
    <property type="term" value="P:fatty acid beta-oxidation"/>
    <property type="evidence" value="ECO:0007669"/>
    <property type="project" value="TreeGrafter"/>
</dbReference>
<dbReference type="EMBL" id="CP015959">
    <property type="protein sequence ID" value="QLB66533.1"/>
    <property type="molecule type" value="Genomic_DNA"/>
</dbReference>
<keyword evidence="2" id="KW-0456">Lyase</keyword>
<dbReference type="SUPFAM" id="SSF52096">
    <property type="entry name" value="ClpP/crotonase"/>
    <property type="match status" value="1"/>
</dbReference>
<dbReference type="Gene3D" id="1.10.12.10">
    <property type="entry name" value="Lyase 2-enoyl-coa Hydratase, Chain A, domain 2"/>
    <property type="match status" value="1"/>
</dbReference>
<dbReference type="FunFam" id="3.90.226.10:FF:000009">
    <property type="entry name" value="Carnitinyl-CoA dehydratase"/>
    <property type="match status" value="1"/>
</dbReference>
<sequence>MSLDVTVDDSVASVVINRPEKLNALDLAAFGEIARLVDEFNEDDGIRAVIFKGAGTKAFSAGADISELKDITVEQASEQARFRQGVLQKLSEMRQPTVAVINGLALGGGVELALACTFRIATPDARIGLPEVKLGQLPGAGGTQRLPRLIGEARALDMMLTGRLVNAEEALGFGLVNRIIQDPLVEINSFIAQFLAHSPVALRAIKDAVRFSELPIEEGLNAEVERLAELNKSYDAAEGKRAFLEKRPPVFLGK</sequence>
<dbReference type="EMBL" id="JAYLVJ010000003">
    <property type="protein sequence ID" value="MEO1752988.1"/>
    <property type="molecule type" value="Genomic_DNA"/>
</dbReference>
<evidence type="ECO:0000256" key="3">
    <source>
        <dbReference type="SAM" id="Coils"/>
    </source>
</evidence>
<reference evidence="5" key="2">
    <citation type="submission" date="2016-06" db="EMBL/GenBank/DDBJ databases">
        <authorList>
            <person name="Huang P."/>
            <person name="Jiang X."/>
            <person name="Liu X."/>
        </authorList>
    </citation>
    <scope>NUCLEOTIDE SEQUENCE</scope>
    <source>
        <strain evidence="5">852011</strain>
    </source>
</reference>
<dbReference type="CDD" id="cd06558">
    <property type="entry name" value="crotonase-like"/>
    <property type="match status" value="1"/>
</dbReference>
<feature type="coiled-coil region" evidence="3">
    <location>
        <begin position="220"/>
        <end position="247"/>
    </location>
</feature>
<dbReference type="AlphaFoldDB" id="A0A9Q6S8P1"/>
<dbReference type="Proteomes" id="UP001462961">
    <property type="component" value="Unassembled WGS sequence"/>
</dbReference>
<evidence type="ECO:0000313" key="7">
    <source>
        <dbReference type="Proteomes" id="UP001462961"/>
    </source>
</evidence>
<dbReference type="GO" id="GO:0016829">
    <property type="term" value="F:lyase activity"/>
    <property type="evidence" value="ECO:0007669"/>
    <property type="project" value="UniProtKB-KW"/>
</dbReference>
<dbReference type="InterPro" id="IPR001753">
    <property type="entry name" value="Enoyl-CoA_hydra/iso"/>
</dbReference>
<dbReference type="Gene3D" id="3.90.226.10">
    <property type="entry name" value="2-enoyl-CoA Hydratase, Chain A, domain 1"/>
    <property type="match status" value="1"/>
</dbReference>
<dbReference type="Pfam" id="PF00378">
    <property type="entry name" value="ECH_1"/>
    <property type="match status" value="1"/>
</dbReference>
<evidence type="ECO:0000256" key="1">
    <source>
        <dbReference type="ARBA" id="ARBA00005254"/>
    </source>
</evidence>
<comment type="similarity">
    <text evidence="1">Belongs to the enoyl-CoA hydratase/isomerase family.</text>
</comment>
<proteinExistence type="inferred from homology"/>
<evidence type="ECO:0000313" key="5">
    <source>
        <dbReference type="EMBL" id="QLB66533.1"/>
    </source>
</evidence>
<reference evidence="5 6" key="1">
    <citation type="journal article" date="2014" name="Genome Announc.">
        <title>Draft Genome Sequence of the Haloacid-Degrading Burkholderia caribensis Strain MBA4.</title>
        <authorList>
            <person name="Pan Y."/>
            <person name="Kong K.F."/>
            <person name="Tsang J.S."/>
        </authorList>
    </citation>
    <scope>NUCLEOTIDE SEQUENCE [LARGE SCALE GENOMIC DNA]</scope>
    <source>
        <strain evidence="5 6">852011</strain>
    </source>
</reference>
<dbReference type="Proteomes" id="UP000509548">
    <property type="component" value="Chromosome 2"/>
</dbReference>
<keyword evidence="7" id="KW-1185">Reference proteome</keyword>